<evidence type="ECO:0000259" key="3">
    <source>
        <dbReference type="PROSITE" id="PS51549"/>
    </source>
</evidence>
<dbReference type="EMBL" id="CP031422">
    <property type="protein sequence ID" value="AZS42042.1"/>
    <property type="molecule type" value="Genomic_DNA"/>
</dbReference>
<dbReference type="InterPro" id="IPR019545">
    <property type="entry name" value="DM13_domain"/>
</dbReference>
<dbReference type="KEGG" id="moy:CVS54_03404"/>
<evidence type="ECO:0000313" key="5">
    <source>
        <dbReference type="Proteomes" id="UP000274841"/>
    </source>
</evidence>
<keyword evidence="2" id="KW-0732">Signal</keyword>
<dbReference type="Proteomes" id="UP000274841">
    <property type="component" value="Chromosome"/>
</dbReference>
<dbReference type="AlphaFoldDB" id="A0A3S9WPI5"/>
<accession>A0A3S9WPI5</accession>
<feature type="region of interest" description="Disordered" evidence="1">
    <location>
        <begin position="25"/>
        <end position="60"/>
    </location>
</feature>
<dbReference type="RefSeq" id="WP_046747472.1">
    <property type="nucleotide sequence ID" value="NZ_CP031422.1"/>
</dbReference>
<feature type="chain" id="PRO_5019256629" description="DM13 domain-containing protein" evidence="2">
    <location>
        <begin position="26"/>
        <end position="151"/>
    </location>
</feature>
<feature type="domain" description="DM13" evidence="3">
    <location>
        <begin position="56"/>
        <end position="151"/>
    </location>
</feature>
<feature type="compositionally biased region" description="Low complexity" evidence="1">
    <location>
        <begin position="25"/>
        <end position="47"/>
    </location>
</feature>
<evidence type="ECO:0000256" key="1">
    <source>
        <dbReference type="SAM" id="MobiDB-lite"/>
    </source>
</evidence>
<gene>
    <name evidence="4" type="ORF">CVS54_03404</name>
</gene>
<dbReference type="Pfam" id="PF10517">
    <property type="entry name" value="DM13"/>
    <property type="match status" value="1"/>
</dbReference>
<sequence length="151" mass="15457">MRKTAFAATAAVTLALALAACSSPAATEDTKPSSSASQSTDSGTSTTEMKMSEKTGTFMGLNEKKVSGTVTVSDDEIALSGFSSDEGPDLHVYLTNGTDEAAVSAGMLVDAVSFDTATQTFALDGIDTSEYSYVVIHCDKAKAVFGAAELS</sequence>
<dbReference type="PROSITE" id="PS51549">
    <property type="entry name" value="DM13"/>
    <property type="match status" value="1"/>
</dbReference>
<organism evidence="4 5">
    <name type="scientific">Microbacterium oxydans</name>
    <dbReference type="NCBI Taxonomy" id="82380"/>
    <lineage>
        <taxon>Bacteria</taxon>
        <taxon>Bacillati</taxon>
        <taxon>Actinomycetota</taxon>
        <taxon>Actinomycetes</taxon>
        <taxon>Micrococcales</taxon>
        <taxon>Microbacteriaceae</taxon>
        <taxon>Microbacterium</taxon>
    </lineage>
</organism>
<dbReference type="PROSITE" id="PS51257">
    <property type="entry name" value="PROKAR_LIPOPROTEIN"/>
    <property type="match status" value="1"/>
</dbReference>
<feature type="signal peptide" evidence="2">
    <location>
        <begin position="1"/>
        <end position="25"/>
    </location>
</feature>
<reference evidence="4 5" key="1">
    <citation type="submission" date="2018-08" db="EMBL/GenBank/DDBJ databases">
        <title>Microbacterium oxydans strain HG3.</title>
        <authorList>
            <person name="ORTET P."/>
        </authorList>
    </citation>
    <scope>NUCLEOTIDE SEQUENCE [LARGE SCALE GENOMIC DNA]</scope>
    <source>
        <strain evidence="4 5">HG3</strain>
    </source>
</reference>
<evidence type="ECO:0000256" key="2">
    <source>
        <dbReference type="SAM" id="SignalP"/>
    </source>
</evidence>
<evidence type="ECO:0000313" key="4">
    <source>
        <dbReference type="EMBL" id="AZS42042.1"/>
    </source>
</evidence>
<name>A0A3S9WPI5_9MICO</name>
<proteinExistence type="predicted"/>
<protein>
    <recommendedName>
        <fullName evidence="3">DM13 domain-containing protein</fullName>
    </recommendedName>
</protein>